<dbReference type="InterPro" id="IPR003399">
    <property type="entry name" value="Mce/MlaD"/>
</dbReference>
<dbReference type="Pfam" id="PF02470">
    <property type="entry name" value="MlaD"/>
    <property type="match status" value="1"/>
</dbReference>
<dbReference type="GO" id="GO:0005548">
    <property type="term" value="F:phospholipid transporter activity"/>
    <property type="evidence" value="ECO:0007669"/>
    <property type="project" value="TreeGrafter"/>
</dbReference>
<dbReference type="InterPro" id="IPR052336">
    <property type="entry name" value="MlaD_Phospholipid_Transporter"/>
</dbReference>
<reference evidence="3" key="2">
    <citation type="journal article" date="2021" name="PeerJ">
        <title>Extensive microbial diversity within the chicken gut microbiome revealed by metagenomics and culture.</title>
        <authorList>
            <person name="Gilroy R."/>
            <person name="Ravi A."/>
            <person name="Getino M."/>
            <person name="Pursley I."/>
            <person name="Horton D.L."/>
            <person name="Alikhan N.F."/>
            <person name="Baker D."/>
            <person name="Gharbi K."/>
            <person name="Hall N."/>
            <person name="Watson M."/>
            <person name="Adriaenssens E.M."/>
            <person name="Foster-Nyarko E."/>
            <person name="Jarju S."/>
            <person name="Secka A."/>
            <person name="Antonio M."/>
            <person name="Oren A."/>
            <person name="Chaudhuri R.R."/>
            <person name="La Ragione R."/>
            <person name="Hildebrand F."/>
            <person name="Pallen M.J."/>
        </authorList>
    </citation>
    <scope>NUCLEOTIDE SEQUENCE</scope>
    <source>
        <strain evidence="3">35461</strain>
    </source>
</reference>
<evidence type="ECO:0000259" key="2">
    <source>
        <dbReference type="Pfam" id="PF02470"/>
    </source>
</evidence>
<accession>A0A9D1T3I2</accession>
<evidence type="ECO:0000313" key="4">
    <source>
        <dbReference type="Proteomes" id="UP000886845"/>
    </source>
</evidence>
<gene>
    <name evidence="3" type="ORF">IAC79_04435</name>
</gene>
<keyword evidence="1" id="KW-0472">Membrane</keyword>
<evidence type="ECO:0000313" key="3">
    <source>
        <dbReference type="EMBL" id="HIV09343.1"/>
    </source>
</evidence>
<reference evidence="3" key="1">
    <citation type="submission" date="2020-10" db="EMBL/GenBank/DDBJ databases">
        <authorList>
            <person name="Gilroy R."/>
        </authorList>
    </citation>
    <scope>NUCLEOTIDE SEQUENCE</scope>
    <source>
        <strain evidence="3">35461</strain>
    </source>
</reference>
<protein>
    <submittedName>
        <fullName evidence="3">MCE family protein</fullName>
    </submittedName>
</protein>
<evidence type="ECO:0000256" key="1">
    <source>
        <dbReference type="SAM" id="Phobius"/>
    </source>
</evidence>
<dbReference type="Proteomes" id="UP000886845">
    <property type="component" value="Unassembled WGS sequence"/>
</dbReference>
<proteinExistence type="predicted"/>
<comment type="caution">
    <text evidence="3">The sequence shown here is derived from an EMBL/GenBank/DDBJ whole genome shotgun (WGS) entry which is preliminary data.</text>
</comment>
<name>A0A9D1T3I2_9BACT</name>
<feature type="transmembrane region" description="Helical" evidence="1">
    <location>
        <begin position="12"/>
        <end position="38"/>
    </location>
</feature>
<sequence>MSAKSQSLLPDLLTGLFVLAVVALLAFFTIVISGVDLLRGRRDVLREARFQNVGTLRAQDPVTVRGMKVGAVQSLTLAGDHVLVTFTIDQDVPLQADAHAAVAATSVLGGSALTLDQGASPDPLPAGAVLPGAAPNDVMGQLGDLLADLRRSFDPADLRTLIVNLRGASSNLADITGRVRSGQGLLGKLLSDDDPLLTDLHATLANLNAATAALNDPDTPIGSLLTGDAPLLADLQATAANLRAVTQRLNDGQGLLGKLLSEDDRTYADLQATLANLNAATTALNDPQAPLGKLLAGRSTLVTDLEATAANLRGITQKLNDGHGTLGRLVNDDTLATEAESAIKDVRQVIDNLRDTSPITSFTSLFFGGL</sequence>
<dbReference type="EMBL" id="DVOR01000140">
    <property type="protein sequence ID" value="HIV09343.1"/>
    <property type="molecule type" value="Genomic_DNA"/>
</dbReference>
<dbReference type="AlphaFoldDB" id="A0A9D1T3I2"/>
<dbReference type="PANTHER" id="PTHR33371:SF4">
    <property type="entry name" value="INTERMEMBRANE PHOSPHOLIPID TRANSPORT SYSTEM BINDING PROTEIN MLAD"/>
    <property type="match status" value="1"/>
</dbReference>
<keyword evidence="1" id="KW-1133">Transmembrane helix</keyword>
<dbReference type="PANTHER" id="PTHR33371">
    <property type="entry name" value="INTERMEMBRANE PHOSPHOLIPID TRANSPORT SYSTEM BINDING PROTEIN MLAD-RELATED"/>
    <property type="match status" value="1"/>
</dbReference>
<organism evidence="3 4">
    <name type="scientific">Candidatus Spyradenecus faecavium</name>
    <dbReference type="NCBI Taxonomy" id="2840947"/>
    <lineage>
        <taxon>Bacteria</taxon>
        <taxon>Pseudomonadati</taxon>
        <taxon>Lentisphaerota</taxon>
        <taxon>Lentisphaeria</taxon>
        <taxon>Lentisphaerales</taxon>
        <taxon>Lentisphaeraceae</taxon>
        <taxon>Lentisphaeraceae incertae sedis</taxon>
        <taxon>Candidatus Spyradenecus</taxon>
    </lineage>
</organism>
<keyword evidence="1" id="KW-0812">Transmembrane</keyword>
<feature type="domain" description="Mce/MlaD" evidence="2">
    <location>
        <begin position="48"/>
        <end position="118"/>
    </location>
</feature>
<dbReference type="GO" id="GO:0005543">
    <property type="term" value="F:phospholipid binding"/>
    <property type="evidence" value="ECO:0007669"/>
    <property type="project" value="TreeGrafter"/>
</dbReference>